<dbReference type="InterPro" id="IPR009210">
    <property type="entry name" value="ASCC1"/>
</dbReference>
<evidence type="ECO:0000313" key="4">
    <source>
        <dbReference type="Proteomes" id="UP001470230"/>
    </source>
</evidence>
<dbReference type="SUPFAM" id="SSF54791">
    <property type="entry name" value="Eukaryotic type KH-domain (KH-domain type I)"/>
    <property type="match status" value="1"/>
</dbReference>
<evidence type="ECO:0000313" key="3">
    <source>
        <dbReference type="EMBL" id="KAK8841124.1"/>
    </source>
</evidence>
<comment type="caution">
    <text evidence="3">The sequence shown here is derived from an EMBL/GenBank/DDBJ whole genome shotgun (WGS) entry which is preliminary data.</text>
</comment>
<feature type="domain" description="K Homology" evidence="2">
    <location>
        <begin position="41"/>
        <end position="109"/>
    </location>
</feature>
<accession>A0ABR2H4G6</accession>
<evidence type="ECO:0000259" key="2">
    <source>
        <dbReference type="SMART" id="SM00322"/>
    </source>
</evidence>
<dbReference type="InterPro" id="IPR036612">
    <property type="entry name" value="KH_dom_type_1_sf"/>
</dbReference>
<dbReference type="Pfam" id="PF10469">
    <property type="entry name" value="AKAP7_NLS"/>
    <property type="match status" value="1"/>
</dbReference>
<protein>
    <submittedName>
        <fullName evidence="3">Activating signal cointegrator 1 complex subunit</fullName>
    </submittedName>
</protein>
<dbReference type="PROSITE" id="PS50084">
    <property type="entry name" value="KH_TYPE_1"/>
    <property type="match status" value="1"/>
</dbReference>
<reference evidence="3 4" key="1">
    <citation type="submission" date="2024-04" db="EMBL/GenBank/DDBJ databases">
        <title>Tritrichomonas musculus Genome.</title>
        <authorList>
            <person name="Alves-Ferreira E."/>
            <person name="Grigg M."/>
            <person name="Lorenzi H."/>
            <person name="Galac M."/>
        </authorList>
    </citation>
    <scope>NUCLEOTIDE SEQUENCE [LARGE SCALE GENOMIC DNA]</scope>
    <source>
        <strain evidence="3 4">EAF2021</strain>
    </source>
</reference>
<dbReference type="SMART" id="SM00322">
    <property type="entry name" value="KH"/>
    <property type="match status" value="1"/>
</dbReference>
<dbReference type="Proteomes" id="UP001470230">
    <property type="component" value="Unassembled WGS sequence"/>
</dbReference>
<dbReference type="EMBL" id="JAPFFF010000042">
    <property type="protein sequence ID" value="KAK8841124.1"/>
    <property type="molecule type" value="Genomic_DNA"/>
</dbReference>
<dbReference type="Gene3D" id="3.30.1370.10">
    <property type="entry name" value="K Homology domain, type 1"/>
    <property type="match status" value="1"/>
</dbReference>
<name>A0ABR2H4G6_9EUKA</name>
<dbReference type="InterPro" id="IPR019510">
    <property type="entry name" value="AKAP7-like_phosphoesterase"/>
</dbReference>
<organism evidence="3 4">
    <name type="scientific">Tritrichomonas musculus</name>
    <dbReference type="NCBI Taxonomy" id="1915356"/>
    <lineage>
        <taxon>Eukaryota</taxon>
        <taxon>Metamonada</taxon>
        <taxon>Parabasalia</taxon>
        <taxon>Tritrichomonadida</taxon>
        <taxon>Tritrichomonadidae</taxon>
        <taxon>Tritrichomonas</taxon>
    </lineage>
</organism>
<dbReference type="InterPro" id="IPR004087">
    <property type="entry name" value="KH_dom"/>
</dbReference>
<sequence>MFACPGEPDFVLYNVNGMTFRATEAALAGTDQGFVEESAENSYQSSIDVPSSLAERVFGKKKANIQSLRKSTGTRISITEGTNVVHLIISASSKEKLDAAVQQVQSHVDSIKADESFTHFVAVPCTSDPSFTDGIRRFLTMTNSSSPLQPIAFDNLHRLHITLLTLRLTSQEMVQKAGLIICKTVKDFDWNGDKSIEISGLNVFDGGEDGPRLFYAQPRGSDTKIMLKALQESIATALRQNNIPIVEVIDIFHITVLRRNWVISGNWGGQNQLEMAAEFQLPPAPVKQIALCQRYDWQTGQFYVKCAEQDLVTVESENKYD</sequence>
<dbReference type="InterPro" id="IPR009097">
    <property type="entry name" value="Cyclic_Pdiesterase"/>
</dbReference>
<dbReference type="PANTHER" id="PTHR13360">
    <property type="entry name" value="ACTIVATING SIGNAL COINTEGRATOR 1 COMPLEX SUBUNIT 1"/>
    <property type="match status" value="1"/>
</dbReference>
<dbReference type="SUPFAM" id="SSF55144">
    <property type="entry name" value="LigT-like"/>
    <property type="match status" value="1"/>
</dbReference>
<dbReference type="Gene3D" id="3.90.1140.10">
    <property type="entry name" value="Cyclic phosphodiesterase"/>
    <property type="match status" value="1"/>
</dbReference>
<dbReference type="Pfam" id="PF00013">
    <property type="entry name" value="KH_1"/>
    <property type="match status" value="1"/>
</dbReference>
<proteinExistence type="predicted"/>
<dbReference type="InterPro" id="IPR004088">
    <property type="entry name" value="KH_dom_type_1"/>
</dbReference>
<gene>
    <name evidence="3" type="ORF">M9Y10_027324</name>
</gene>
<keyword evidence="4" id="KW-1185">Reference proteome</keyword>
<evidence type="ECO:0000256" key="1">
    <source>
        <dbReference type="PROSITE-ProRule" id="PRU00117"/>
    </source>
</evidence>
<dbReference type="PANTHER" id="PTHR13360:SF1">
    <property type="entry name" value="ACTIVATING SIGNAL COINTEGRATOR 1 COMPLEX SUBUNIT 1"/>
    <property type="match status" value="1"/>
</dbReference>
<keyword evidence="1" id="KW-0694">RNA-binding</keyword>